<evidence type="ECO:0000313" key="10">
    <source>
        <dbReference type="Proteomes" id="UP001501676"/>
    </source>
</evidence>
<dbReference type="InterPro" id="IPR007627">
    <property type="entry name" value="RNA_pol_sigma70_r2"/>
</dbReference>
<reference evidence="10" key="1">
    <citation type="journal article" date="2019" name="Int. J. Syst. Evol. Microbiol.">
        <title>The Global Catalogue of Microorganisms (GCM) 10K type strain sequencing project: providing services to taxonomists for standard genome sequencing and annotation.</title>
        <authorList>
            <consortium name="The Broad Institute Genomics Platform"/>
            <consortium name="The Broad Institute Genome Sequencing Center for Infectious Disease"/>
            <person name="Wu L."/>
            <person name="Ma J."/>
        </authorList>
    </citation>
    <scope>NUCLEOTIDE SEQUENCE [LARGE SCALE GENOMIC DNA]</scope>
    <source>
        <strain evidence="10">JCM 9458</strain>
    </source>
</reference>
<dbReference type="Proteomes" id="UP001501676">
    <property type="component" value="Unassembled WGS sequence"/>
</dbReference>
<dbReference type="InterPro" id="IPR013325">
    <property type="entry name" value="RNA_pol_sigma_r2"/>
</dbReference>
<evidence type="ECO:0000259" key="8">
    <source>
        <dbReference type="Pfam" id="PF20239"/>
    </source>
</evidence>
<dbReference type="SUPFAM" id="SSF88946">
    <property type="entry name" value="Sigma2 domain of RNA polymerase sigma factors"/>
    <property type="match status" value="1"/>
</dbReference>
<evidence type="ECO:0000256" key="2">
    <source>
        <dbReference type="ARBA" id="ARBA00023015"/>
    </source>
</evidence>
<comment type="caution">
    <text evidence="9">The sequence shown here is derived from an EMBL/GenBank/DDBJ whole genome shotgun (WGS) entry which is preliminary data.</text>
</comment>
<evidence type="ECO:0000313" key="9">
    <source>
        <dbReference type="EMBL" id="GAA3390854.1"/>
    </source>
</evidence>
<dbReference type="Gene3D" id="1.10.10.10">
    <property type="entry name" value="Winged helix-like DNA-binding domain superfamily/Winged helix DNA-binding domain"/>
    <property type="match status" value="1"/>
</dbReference>
<evidence type="ECO:0000256" key="4">
    <source>
        <dbReference type="ARBA" id="ARBA00023163"/>
    </source>
</evidence>
<dbReference type="Pfam" id="PF04542">
    <property type="entry name" value="Sigma70_r2"/>
    <property type="match status" value="1"/>
</dbReference>
<dbReference type="SUPFAM" id="SSF88659">
    <property type="entry name" value="Sigma3 and sigma4 domains of RNA polymerase sigma factors"/>
    <property type="match status" value="1"/>
</dbReference>
<sequence length="473" mass="51415">MNTGSTPTAPDGPSGASTPPDDRIVAPSDPGRVESTPPDDRIVAPSDPGRVESTPPDDRIIALWRVESPRLIARLMRLVGDLDTAEELSQDVFAAAIEKWRREGVPDNPAAWLNTTAKFLAVDRIRRRDTQRGKYQLVAAAQPQTLEHDLDEIVDGDLADDLLGLIFMACHPLLSPDARSALTLKLVCGLSTEDVARAFLTPAPTIAQRVVRAKRTLAAAKVRFELPPPSERKARLDAVREVVYLVFNEGYSATSGDRWIRGDLCAEALRLGRMLAALTPNDTETLGLLALIEIQASRLRARVGPDGEPVLLNDQDRSRWDRLLIQRGLANLERIERLGGTAGPYALQAAIAACHARAAVAADTDWEQIAALYDGLARISPSPVVELNRGVATAMAFGPEAGLEIVRPLFDVPGMREYHLLYAVTGDLLCRSGAHEEAREHFLRAAAMTRNTPERTTMQGRAADCAAGHTIQL</sequence>
<feature type="region of interest" description="Disordered" evidence="5">
    <location>
        <begin position="1"/>
        <end position="56"/>
    </location>
</feature>
<proteinExistence type="inferred from homology"/>
<keyword evidence="4" id="KW-0804">Transcription</keyword>
<dbReference type="Pfam" id="PF08281">
    <property type="entry name" value="Sigma70_r4_2"/>
    <property type="match status" value="1"/>
</dbReference>
<dbReference type="Pfam" id="PF20239">
    <property type="entry name" value="DUF6596"/>
    <property type="match status" value="1"/>
</dbReference>
<comment type="similarity">
    <text evidence="1">Belongs to the sigma-70 factor family. ECF subfamily.</text>
</comment>
<dbReference type="InterPro" id="IPR013249">
    <property type="entry name" value="RNA_pol_sigma70_r4_t2"/>
</dbReference>
<evidence type="ECO:0000259" key="7">
    <source>
        <dbReference type="Pfam" id="PF08281"/>
    </source>
</evidence>
<keyword evidence="3" id="KW-0731">Sigma factor</keyword>
<dbReference type="PANTHER" id="PTHR47756:SF2">
    <property type="entry name" value="BLL6612 PROTEIN"/>
    <property type="match status" value="1"/>
</dbReference>
<evidence type="ECO:0000256" key="3">
    <source>
        <dbReference type="ARBA" id="ARBA00023082"/>
    </source>
</evidence>
<organism evidence="9 10">
    <name type="scientific">Cryptosporangium minutisporangium</name>
    <dbReference type="NCBI Taxonomy" id="113569"/>
    <lineage>
        <taxon>Bacteria</taxon>
        <taxon>Bacillati</taxon>
        <taxon>Actinomycetota</taxon>
        <taxon>Actinomycetes</taxon>
        <taxon>Cryptosporangiales</taxon>
        <taxon>Cryptosporangiaceae</taxon>
        <taxon>Cryptosporangium</taxon>
    </lineage>
</organism>
<feature type="domain" description="DUF6596" evidence="8">
    <location>
        <begin position="235"/>
        <end position="334"/>
    </location>
</feature>
<dbReference type="InterPro" id="IPR046531">
    <property type="entry name" value="DUF6596"/>
</dbReference>
<dbReference type="Gene3D" id="1.10.1740.10">
    <property type="match status" value="1"/>
</dbReference>
<dbReference type="PANTHER" id="PTHR47756">
    <property type="entry name" value="BLL6612 PROTEIN-RELATED"/>
    <property type="match status" value="1"/>
</dbReference>
<dbReference type="InterPro" id="IPR013324">
    <property type="entry name" value="RNA_pol_sigma_r3/r4-like"/>
</dbReference>
<feature type="domain" description="RNA polymerase sigma factor 70 region 4 type 2" evidence="7">
    <location>
        <begin position="166"/>
        <end position="217"/>
    </location>
</feature>
<keyword evidence="10" id="KW-1185">Reference proteome</keyword>
<evidence type="ECO:0000259" key="6">
    <source>
        <dbReference type="Pfam" id="PF04542"/>
    </source>
</evidence>
<dbReference type="EMBL" id="BAAAYN010000030">
    <property type="protein sequence ID" value="GAA3390854.1"/>
    <property type="molecule type" value="Genomic_DNA"/>
</dbReference>
<feature type="domain" description="RNA polymerase sigma-70 region 2" evidence="6">
    <location>
        <begin position="67"/>
        <end position="129"/>
    </location>
</feature>
<accession>A0ABP6T3U1</accession>
<protein>
    <submittedName>
        <fullName evidence="9">RNA polymerase sigma factor</fullName>
    </submittedName>
</protein>
<evidence type="ECO:0000256" key="1">
    <source>
        <dbReference type="ARBA" id="ARBA00010641"/>
    </source>
</evidence>
<evidence type="ECO:0000256" key="5">
    <source>
        <dbReference type="SAM" id="MobiDB-lite"/>
    </source>
</evidence>
<dbReference type="InterPro" id="IPR036388">
    <property type="entry name" value="WH-like_DNA-bd_sf"/>
</dbReference>
<keyword evidence="2" id="KW-0805">Transcription regulation</keyword>
<name>A0ABP6T3U1_9ACTN</name>
<gene>
    <name evidence="9" type="ORF">GCM10020369_46440</name>
</gene>